<evidence type="ECO:0000256" key="1">
    <source>
        <dbReference type="SAM" id="Phobius"/>
    </source>
</evidence>
<protein>
    <submittedName>
        <fullName evidence="2">Conserved protein</fullName>
    </submittedName>
</protein>
<reference evidence="2 3" key="1">
    <citation type="submission" date="2014-07" db="EMBL/GenBank/DDBJ databases">
        <title>Tepidicaulis marinum gen. nov., sp. nov., a novel marine bacterium denitrifying nitrate to nitrous oxide strictly under microaerobic conditions.</title>
        <authorList>
            <person name="Takeuchi M."/>
            <person name="Yamagishi T."/>
            <person name="Kamagata Y."/>
            <person name="Oshima K."/>
            <person name="Hattori M."/>
            <person name="Katayama T."/>
            <person name="Hanada S."/>
            <person name="Tamaki H."/>
            <person name="Marumo K."/>
            <person name="Maeda H."/>
            <person name="Nedachi M."/>
            <person name="Iwasaki W."/>
            <person name="Suwa Y."/>
            <person name="Sakata S."/>
        </authorList>
    </citation>
    <scope>NUCLEOTIDE SEQUENCE [LARGE SCALE GENOMIC DNA]</scope>
    <source>
        <strain evidence="2 3">MA2</strain>
    </source>
</reference>
<name>A0A081BD08_9HYPH</name>
<dbReference type="SUPFAM" id="SSF53300">
    <property type="entry name" value="vWA-like"/>
    <property type="match status" value="1"/>
</dbReference>
<comment type="caution">
    <text evidence="2">The sequence shown here is derived from an EMBL/GenBank/DDBJ whole genome shotgun (WGS) entry which is preliminary data.</text>
</comment>
<dbReference type="RefSeq" id="WP_045447839.1">
    <property type="nucleotide sequence ID" value="NZ_BBIO01000013.1"/>
</dbReference>
<evidence type="ECO:0000313" key="3">
    <source>
        <dbReference type="Proteomes" id="UP000028702"/>
    </source>
</evidence>
<dbReference type="SUPFAM" id="SSF52317">
    <property type="entry name" value="Class I glutamine amidotransferase-like"/>
    <property type="match status" value="1"/>
</dbReference>
<dbReference type="eggNOG" id="COG5426">
    <property type="taxonomic scope" value="Bacteria"/>
</dbReference>
<dbReference type="PANTHER" id="PTHR37947:SF1">
    <property type="entry name" value="BLL2462 PROTEIN"/>
    <property type="match status" value="1"/>
</dbReference>
<feature type="transmembrane region" description="Helical" evidence="1">
    <location>
        <begin position="12"/>
        <end position="32"/>
    </location>
</feature>
<keyword evidence="1" id="KW-0812">Transmembrane</keyword>
<dbReference type="Gene3D" id="3.40.50.880">
    <property type="match status" value="1"/>
</dbReference>
<dbReference type="AlphaFoldDB" id="A0A081BD08"/>
<dbReference type="EMBL" id="BBIO01000013">
    <property type="protein sequence ID" value="GAK45926.1"/>
    <property type="molecule type" value="Genomic_DNA"/>
</dbReference>
<keyword evidence="1" id="KW-1133">Transmembrane helix</keyword>
<dbReference type="PANTHER" id="PTHR37947">
    <property type="entry name" value="BLL2462 PROTEIN"/>
    <property type="match status" value="1"/>
</dbReference>
<gene>
    <name evidence="2" type="ORF">M2A_2425</name>
</gene>
<organism evidence="2 3">
    <name type="scientific">Tepidicaulis marinus</name>
    <dbReference type="NCBI Taxonomy" id="1333998"/>
    <lineage>
        <taxon>Bacteria</taxon>
        <taxon>Pseudomonadati</taxon>
        <taxon>Pseudomonadota</taxon>
        <taxon>Alphaproteobacteria</taxon>
        <taxon>Hyphomicrobiales</taxon>
        <taxon>Parvibaculaceae</taxon>
        <taxon>Tepidicaulis</taxon>
    </lineage>
</organism>
<keyword evidence="3" id="KW-1185">Reference proteome</keyword>
<feature type="transmembrane region" description="Helical" evidence="1">
    <location>
        <begin position="39"/>
        <end position="57"/>
    </location>
</feature>
<accession>A0A081BD08</accession>
<dbReference type="Proteomes" id="UP000028702">
    <property type="component" value="Unassembled WGS sequence"/>
</dbReference>
<dbReference type="InterPro" id="IPR029062">
    <property type="entry name" value="Class_I_gatase-like"/>
</dbReference>
<sequence>MGFSFTFAPLLPPLWLGLLALACAGLSALFIWRRMRVGIWRILAMALLLALIANPSVRQEERETVPDVALLVIDTSASMGLEERTQTAKAASQTLQQELGKFSDLDVRTIYAGSAPGGDGTALFTNIASSLADVPAERVAGIVLLTDGQVHDVPGSLEAFGFDAPLHTVTIGDPGAYDRRLVIEEAPRFGIVGEPISIAFRIEETGPAPGDEPITVTLRLDGEDVATTFARPGERERVSLALPHGGTNVIELQAAGDASELTLQNNRAVTTPSGIRDRLRVLLVSGEPHAGERTWRNLLKADPAVDLVHFTILRPPEKQDGTPINELSLIAFPTRELFSLKLDEFDLIIFDRYRRRGVLPIVYFDNIAQYVAEGGAVLTAAGPPFAGPFSLYRTPLASILPAQPSGTVTEEGFKPELSEAGRKHPVTAELTGGQSTPPSWGRWFRLIDTLQDRGEMLMSGPEGKPLLVLDRVGEGRVAQFMSDQGWLWARGFEGGGPQAELLRRTAHWLMKEPDLEEERLSASGKAGRLLIDRRTMGTNTPPAEITYPSGAREQVTLKEEKPGLFSAALETDEIGLYRIEQGGLTALTALGPANPKEYAEVVTSDEKLRPLSEASGGGVFNLILPENEPPQVRRVRAGRDTQGSDWMGFRRNETYILRAVTDVPLLSGLLAAIAMLGLLLFAWWRESR</sequence>
<proteinExistence type="predicted"/>
<evidence type="ECO:0000313" key="2">
    <source>
        <dbReference type="EMBL" id="GAK45926.1"/>
    </source>
</evidence>
<dbReference type="STRING" id="1333998.M2A_2425"/>
<keyword evidence="1" id="KW-0472">Membrane</keyword>
<dbReference type="InterPro" id="IPR036465">
    <property type="entry name" value="vWFA_dom_sf"/>
</dbReference>
<feature type="transmembrane region" description="Helical" evidence="1">
    <location>
        <begin position="665"/>
        <end position="684"/>
    </location>
</feature>